<dbReference type="EMBL" id="JRES01000027">
    <property type="protein sequence ID" value="KNC34826.1"/>
    <property type="molecule type" value="Genomic_DNA"/>
</dbReference>
<feature type="domain" description="MADF" evidence="2">
    <location>
        <begin position="28"/>
        <end position="131"/>
    </location>
</feature>
<feature type="compositionally biased region" description="Low complexity" evidence="1">
    <location>
        <begin position="14"/>
        <end position="24"/>
    </location>
</feature>
<proteinExistence type="predicted"/>
<accession>A0A0L0CRF8</accession>
<dbReference type="Proteomes" id="UP000037069">
    <property type="component" value="Unassembled WGS sequence"/>
</dbReference>
<dbReference type="InterPro" id="IPR006578">
    <property type="entry name" value="MADF-dom"/>
</dbReference>
<evidence type="ECO:0000313" key="4">
    <source>
        <dbReference type="Proteomes" id="UP000037069"/>
    </source>
</evidence>
<evidence type="ECO:0000259" key="2">
    <source>
        <dbReference type="PROSITE" id="PS51029"/>
    </source>
</evidence>
<evidence type="ECO:0000313" key="3">
    <source>
        <dbReference type="EMBL" id="KNC34826.1"/>
    </source>
</evidence>
<keyword evidence="4" id="KW-1185">Reference proteome</keyword>
<feature type="compositionally biased region" description="Polar residues" evidence="1">
    <location>
        <begin position="1"/>
        <end position="13"/>
    </location>
</feature>
<dbReference type="PROSITE" id="PS51029">
    <property type="entry name" value="MADF"/>
    <property type="match status" value="1"/>
</dbReference>
<evidence type="ECO:0000256" key="1">
    <source>
        <dbReference type="SAM" id="MobiDB-lite"/>
    </source>
</evidence>
<sequence length="267" mass="31509">MSNKQTSTSTTIFQPQQQTPRAQDQRITLIRNVRKHPRLYKSEFLHTPFLHRHEKQQIWDRIAQDSGFEKTEDAKCKWRSLINYLRQHLDSVTQKKLRRYIPVTENPEDKYVQLTDWSFYNELEFVVPYVKFAASKQNNSGAGNQIEISANEIDLILEGIEAEVDKRNEEQKQQITENDFAIQVQQELAKEEEQIEQAACNGDNKLMLLANNDNDLTGDDDDHDVILKEYFENMLKSTLKLPRFHQNRIREKLLNCVNEQKDMNKIN</sequence>
<dbReference type="AlphaFoldDB" id="A0A0L0CRF8"/>
<protein>
    <recommendedName>
        <fullName evidence="2">MADF domain-containing protein</fullName>
    </recommendedName>
</protein>
<comment type="caution">
    <text evidence="3">The sequence shown here is derived from an EMBL/GenBank/DDBJ whole genome shotgun (WGS) entry which is preliminary data.</text>
</comment>
<feature type="region of interest" description="Disordered" evidence="1">
    <location>
        <begin position="1"/>
        <end position="24"/>
    </location>
</feature>
<dbReference type="Pfam" id="PF10545">
    <property type="entry name" value="MADF_DNA_bdg"/>
    <property type="match status" value="1"/>
</dbReference>
<name>A0A0L0CRF8_LUCCU</name>
<reference evidence="3 4" key="1">
    <citation type="journal article" date="2015" name="Nat. Commun.">
        <title>Lucilia cuprina genome unlocks parasitic fly biology to underpin future interventions.</title>
        <authorList>
            <person name="Anstead C.A."/>
            <person name="Korhonen P.K."/>
            <person name="Young N.D."/>
            <person name="Hall R.S."/>
            <person name="Jex A.R."/>
            <person name="Murali S.C."/>
            <person name="Hughes D.S."/>
            <person name="Lee S.F."/>
            <person name="Perry T."/>
            <person name="Stroehlein A.J."/>
            <person name="Ansell B.R."/>
            <person name="Breugelmans B."/>
            <person name="Hofmann A."/>
            <person name="Qu J."/>
            <person name="Dugan S."/>
            <person name="Lee S.L."/>
            <person name="Chao H."/>
            <person name="Dinh H."/>
            <person name="Han Y."/>
            <person name="Doddapaneni H.V."/>
            <person name="Worley K.C."/>
            <person name="Muzny D.M."/>
            <person name="Ioannidis P."/>
            <person name="Waterhouse R.M."/>
            <person name="Zdobnov E.M."/>
            <person name="James P.J."/>
            <person name="Bagnall N.H."/>
            <person name="Kotze A.C."/>
            <person name="Gibbs R.A."/>
            <person name="Richards S."/>
            <person name="Batterham P."/>
            <person name="Gasser R.B."/>
        </authorList>
    </citation>
    <scope>NUCLEOTIDE SEQUENCE [LARGE SCALE GENOMIC DNA]</scope>
    <source>
        <strain evidence="3 4">LS</strain>
        <tissue evidence="3">Full body</tissue>
    </source>
</reference>
<dbReference type="OrthoDB" id="8000486at2759"/>
<organism evidence="3 4">
    <name type="scientific">Lucilia cuprina</name>
    <name type="common">Green bottle fly</name>
    <name type="synonym">Australian sheep blowfly</name>
    <dbReference type="NCBI Taxonomy" id="7375"/>
    <lineage>
        <taxon>Eukaryota</taxon>
        <taxon>Metazoa</taxon>
        <taxon>Ecdysozoa</taxon>
        <taxon>Arthropoda</taxon>
        <taxon>Hexapoda</taxon>
        <taxon>Insecta</taxon>
        <taxon>Pterygota</taxon>
        <taxon>Neoptera</taxon>
        <taxon>Endopterygota</taxon>
        <taxon>Diptera</taxon>
        <taxon>Brachycera</taxon>
        <taxon>Muscomorpha</taxon>
        <taxon>Oestroidea</taxon>
        <taxon>Calliphoridae</taxon>
        <taxon>Luciliinae</taxon>
        <taxon>Lucilia</taxon>
    </lineage>
</organism>
<gene>
    <name evidence="3" type="ORF">FF38_06762</name>
</gene>